<gene>
    <name evidence="5" type="primary">Piso0_001621</name>
    <name evidence="5" type="ORF">GNLVRS01_PISO0E09068g</name>
</gene>
<reference evidence="5 6" key="1">
    <citation type="journal article" date="2012" name="G3 (Bethesda)">
        <title>Pichia sorbitophila, an interspecies yeast hybrid reveals early steps of genome resolution following polyploidization.</title>
        <authorList>
            <person name="Leh Louis V."/>
            <person name="Despons L."/>
            <person name="Friedrich A."/>
            <person name="Martin T."/>
            <person name="Durrens P."/>
            <person name="Casaregola S."/>
            <person name="Neuveglise C."/>
            <person name="Fairhead C."/>
            <person name="Marck C."/>
            <person name="Cruz J.A."/>
            <person name="Straub M.L."/>
            <person name="Kugler V."/>
            <person name="Sacerdot C."/>
            <person name="Uzunov Z."/>
            <person name="Thierry A."/>
            <person name="Weiss S."/>
            <person name="Bleykasten C."/>
            <person name="De Montigny J."/>
            <person name="Jacques N."/>
            <person name="Jung P."/>
            <person name="Lemaire M."/>
            <person name="Mallet S."/>
            <person name="Morel G."/>
            <person name="Richard G.F."/>
            <person name="Sarkar A."/>
            <person name="Savel G."/>
            <person name="Schacherer J."/>
            <person name="Seret M.L."/>
            <person name="Talla E."/>
            <person name="Samson G."/>
            <person name="Jubin C."/>
            <person name="Poulain J."/>
            <person name="Vacherie B."/>
            <person name="Barbe V."/>
            <person name="Pelletier E."/>
            <person name="Sherman D.J."/>
            <person name="Westhof E."/>
            <person name="Weissenbach J."/>
            <person name="Baret P.V."/>
            <person name="Wincker P."/>
            <person name="Gaillardin C."/>
            <person name="Dujon B."/>
            <person name="Souciet J.L."/>
        </authorList>
    </citation>
    <scope>NUCLEOTIDE SEQUENCE [LARGE SCALE GENOMIC DNA]</scope>
    <source>
        <strain evidence="6">ATCC MYA-4447 / BCRC 22081 / CBS 7064 / NBRC 10061 / NRRL Y-12695</strain>
    </source>
</reference>
<keyword evidence="6" id="KW-1185">Reference proteome</keyword>
<dbReference type="InterPro" id="IPR032259">
    <property type="entry name" value="HIBYL-CoA-H"/>
</dbReference>
<dbReference type="OrthoDB" id="1737613at2759"/>
<evidence type="ECO:0000256" key="1">
    <source>
        <dbReference type="ARBA" id="ARBA00001709"/>
    </source>
</evidence>
<dbReference type="GO" id="GO:0005739">
    <property type="term" value="C:mitochondrion"/>
    <property type="evidence" value="ECO:0007669"/>
    <property type="project" value="TreeGrafter"/>
</dbReference>
<dbReference type="eggNOG" id="KOG1684">
    <property type="taxonomic scope" value="Eukaryota"/>
</dbReference>
<dbReference type="GO" id="GO:0006574">
    <property type="term" value="P:L-valine catabolic process"/>
    <property type="evidence" value="ECO:0007669"/>
    <property type="project" value="TreeGrafter"/>
</dbReference>
<dbReference type="GO" id="GO:0003860">
    <property type="term" value="F:3-hydroxyisobutyryl-CoA hydrolase activity"/>
    <property type="evidence" value="ECO:0007669"/>
    <property type="project" value="UniProtKB-EC"/>
</dbReference>
<keyword evidence="3" id="KW-0378">Hydrolase</keyword>
<dbReference type="Proteomes" id="UP000005222">
    <property type="component" value="Chromosome E"/>
</dbReference>
<dbReference type="OMA" id="CIWNGYA"/>
<dbReference type="FunFam" id="3.90.226.10:FF:000080">
    <property type="entry name" value="3-hydroxyisobutyryl-CoA hydrolase, mitochondrial"/>
    <property type="match status" value="1"/>
</dbReference>
<sequence length="506" mass="56697">MIKKSIQIRFSKGASRGSQYIKMSNSYSTGSGIIGYAEDDVLFNSKNMARVVTLNRPKKLNSLNTSMISKIEPRLVEYSKSKVNNMIILTSSSEKALCAGGDVAEVAKQIKEGNAAYGSDFFQREYNLNYLTASYPKPYVSIMDGITMGGGVGLSVHAPFRIATEKTKLTMPEMDIGFFPDVGTTFFLPRLDDKIGYYIALTGQILSGLDAYMLGFATHYVPSDRVPQLINRLSNLQPPTLNEAKVEDTHSSTLENSKQYFAQVNQVIEEFTETKLPEGYKYPFSVQELKIIGEAFSQPSIEHVLDYLKNNASEFALSLHDKLLAKSPTSLKIAFELLNRGSKNSIREQFEQELIAATNLVHTNPEESDFVKGVSHKLIDKIKEPNFPEWKSAQNPDGIPSDAVNKILSKSIHTAKLSDPLINRYFGINYKHYPYNMGLPFNRDVEAYITGNDGSGRSYLPTPKEVYKHFNRISNNKLGLDLKVDTILEMHGEASTYDNKYVSWVK</sequence>
<dbReference type="Gene3D" id="3.90.226.10">
    <property type="entry name" value="2-enoyl-CoA Hydratase, Chain A, domain 1"/>
    <property type="match status" value="1"/>
</dbReference>
<dbReference type="HOGENOM" id="CLU_009834_22_0_1"/>
<feature type="domain" description="Enoyl-CoA hydratase/isomerase" evidence="4">
    <location>
        <begin position="50"/>
        <end position="389"/>
    </location>
</feature>
<dbReference type="InterPro" id="IPR018376">
    <property type="entry name" value="Enoyl-CoA_hyd/isom_CS"/>
</dbReference>
<evidence type="ECO:0000313" key="5">
    <source>
        <dbReference type="EMBL" id="CCE79549.1"/>
    </source>
</evidence>
<dbReference type="CDD" id="cd06558">
    <property type="entry name" value="crotonase-like"/>
    <property type="match status" value="1"/>
</dbReference>
<dbReference type="FunCoup" id="G8YNN1">
    <property type="interactions" value="1144"/>
</dbReference>
<dbReference type="EC" id="3.1.2.4" evidence="2"/>
<evidence type="ECO:0000256" key="3">
    <source>
        <dbReference type="ARBA" id="ARBA00022801"/>
    </source>
</evidence>
<protein>
    <recommendedName>
        <fullName evidence="2">3-hydroxyisobutyryl-CoA hydrolase</fullName>
        <ecNumber evidence="2">3.1.2.4</ecNumber>
    </recommendedName>
</protein>
<name>G8YNN1_PICSO</name>
<dbReference type="EMBL" id="FO082055">
    <property type="protein sequence ID" value="CCE79549.1"/>
    <property type="molecule type" value="Genomic_DNA"/>
</dbReference>
<dbReference type="AlphaFoldDB" id="G8YNN1"/>
<evidence type="ECO:0000256" key="2">
    <source>
        <dbReference type="ARBA" id="ARBA00011915"/>
    </source>
</evidence>
<proteinExistence type="predicted"/>
<evidence type="ECO:0000259" key="4">
    <source>
        <dbReference type="Pfam" id="PF16113"/>
    </source>
</evidence>
<dbReference type="InterPro" id="IPR029045">
    <property type="entry name" value="ClpP/crotonase-like_dom_sf"/>
</dbReference>
<dbReference type="NCBIfam" id="NF004127">
    <property type="entry name" value="PRK05617.1"/>
    <property type="match status" value="1"/>
</dbReference>
<dbReference type="Pfam" id="PF16113">
    <property type="entry name" value="ECH_2"/>
    <property type="match status" value="1"/>
</dbReference>
<evidence type="ECO:0000313" key="6">
    <source>
        <dbReference type="Proteomes" id="UP000005222"/>
    </source>
</evidence>
<dbReference type="STRING" id="559304.G8YNN1"/>
<accession>G8YNN1</accession>
<dbReference type="InParanoid" id="G8YNN1"/>
<dbReference type="PANTHER" id="PTHR43176">
    <property type="entry name" value="3-HYDROXYISOBUTYRYL-COA HYDROLASE-RELATED"/>
    <property type="match status" value="1"/>
</dbReference>
<dbReference type="SUPFAM" id="SSF52096">
    <property type="entry name" value="ClpP/crotonase"/>
    <property type="match status" value="1"/>
</dbReference>
<dbReference type="PROSITE" id="PS00166">
    <property type="entry name" value="ENOYL_COA_HYDRATASE"/>
    <property type="match status" value="1"/>
</dbReference>
<dbReference type="PANTHER" id="PTHR43176:SF3">
    <property type="entry name" value="3-HYDROXYISOBUTYRYL-COA HYDROLASE, MITOCHONDRIAL"/>
    <property type="match status" value="1"/>
</dbReference>
<organism evidence="5 6">
    <name type="scientific">Pichia sorbitophila (strain ATCC MYA-4447 / BCRC 22081 / CBS 7064 / NBRC 10061 / NRRL Y-12695)</name>
    <name type="common">Hybrid yeast</name>
    <dbReference type="NCBI Taxonomy" id="559304"/>
    <lineage>
        <taxon>Eukaryota</taxon>
        <taxon>Fungi</taxon>
        <taxon>Dikarya</taxon>
        <taxon>Ascomycota</taxon>
        <taxon>Saccharomycotina</taxon>
        <taxon>Pichiomycetes</taxon>
        <taxon>Debaryomycetaceae</taxon>
        <taxon>Millerozyma</taxon>
    </lineage>
</organism>
<dbReference type="InterPro" id="IPR045004">
    <property type="entry name" value="ECH_dom"/>
</dbReference>
<comment type="catalytic activity">
    <reaction evidence="1">
        <text>3-hydroxy-2-methylpropanoyl-CoA + H2O = 3-hydroxy-2-methylpropanoate + CoA + H(+)</text>
        <dbReference type="Rhea" id="RHEA:20888"/>
        <dbReference type="ChEBI" id="CHEBI:11805"/>
        <dbReference type="ChEBI" id="CHEBI:15377"/>
        <dbReference type="ChEBI" id="CHEBI:15378"/>
        <dbReference type="ChEBI" id="CHEBI:57287"/>
        <dbReference type="ChEBI" id="CHEBI:57340"/>
        <dbReference type="EC" id="3.1.2.4"/>
    </reaction>
</comment>